<dbReference type="UniPathway" id="UPA00219"/>
<dbReference type="PANTHER" id="PTHR30400">
    <property type="entry name" value="MONOFUNCTIONAL BIOSYNTHETIC PEPTIDOGLYCAN TRANSGLYCOSYLASE"/>
    <property type="match status" value="1"/>
</dbReference>
<comment type="catalytic activity">
    <reaction evidence="11">
        <text>[GlcNAc-(1-&gt;4)-Mur2Ac(oyl-L-Ala-gamma-D-Glu-L-Lys-D-Ala-D-Ala)](n)-di-trans,octa-cis-undecaprenyl diphosphate + beta-D-GlcNAc-(1-&gt;4)-Mur2Ac(oyl-L-Ala-gamma-D-Glu-L-Lys-D-Ala-D-Ala)-di-trans,octa-cis-undecaprenyl diphosphate = [GlcNAc-(1-&gt;4)-Mur2Ac(oyl-L-Ala-gamma-D-Glu-L-Lys-D-Ala-D-Ala)](n+1)-di-trans,octa-cis-undecaprenyl diphosphate + di-trans,octa-cis-undecaprenyl diphosphate + H(+)</text>
        <dbReference type="Rhea" id="RHEA:23708"/>
        <dbReference type="Rhea" id="RHEA-COMP:9602"/>
        <dbReference type="Rhea" id="RHEA-COMP:9603"/>
        <dbReference type="ChEBI" id="CHEBI:15378"/>
        <dbReference type="ChEBI" id="CHEBI:58405"/>
        <dbReference type="ChEBI" id="CHEBI:60033"/>
        <dbReference type="ChEBI" id="CHEBI:78435"/>
        <dbReference type="EC" id="2.4.99.28"/>
    </reaction>
</comment>
<evidence type="ECO:0000256" key="5">
    <source>
        <dbReference type="ARBA" id="ARBA00022692"/>
    </source>
</evidence>
<protein>
    <recommendedName>
        <fullName evidence="11">Biosynthetic peptidoglycan transglycosylase</fullName>
        <ecNumber evidence="11">2.4.99.28</ecNumber>
    </recommendedName>
    <alternativeName>
        <fullName evidence="11">Glycan polymerase</fullName>
    </alternativeName>
    <alternativeName>
        <fullName evidence="11">Peptidoglycan glycosyltransferase MtgA</fullName>
        <shortName evidence="11">PGT</shortName>
    </alternativeName>
</protein>
<evidence type="ECO:0000256" key="1">
    <source>
        <dbReference type="ARBA" id="ARBA00022475"/>
    </source>
</evidence>
<dbReference type="InterPro" id="IPR001264">
    <property type="entry name" value="Glyco_trans_51"/>
</dbReference>
<keyword evidence="14" id="KW-1185">Reference proteome</keyword>
<comment type="subcellular location">
    <subcellularLocation>
        <location evidence="11">Cell inner membrane</location>
        <topology evidence="11">Single-pass membrane protein</topology>
    </subcellularLocation>
</comment>
<evidence type="ECO:0000256" key="9">
    <source>
        <dbReference type="ARBA" id="ARBA00023136"/>
    </source>
</evidence>
<dbReference type="SUPFAM" id="SSF53955">
    <property type="entry name" value="Lysozyme-like"/>
    <property type="match status" value="1"/>
</dbReference>
<dbReference type="InterPro" id="IPR023346">
    <property type="entry name" value="Lysozyme-like_dom_sf"/>
</dbReference>
<dbReference type="OrthoDB" id="9766909at2"/>
<feature type="domain" description="Glycosyl transferase family 51" evidence="12">
    <location>
        <begin position="86"/>
        <end position="238"/>
    </location>
</feature>
<keyword evidence="10 11" id="KW-0961">Cell wall biogenesis/degradation</keyword>
<dbReference type="Proteomes" id="UP000308828">
    <property type="component" value="Unassembled WGS sequence"/>
</dbReference>
<evidence type="ECO:0000313" key="13">
    <source>
        <dbReference type="EMBL" id="THV22348.1"/>
    </source>
</evidence>
<dbReference type="GO" id="GO:0008360">
    <property type="term" value="P:regulation of cell shape"/>
    <property type="evidence" value="ECO:0007669"/>
    <property type="project" value="UniProtKB-KW"/>
</dbReference>
<comment type="caution">
    <text evidence="13">The sequence shown here is derived from an EMBL/GenBank/DDBJ whole genome shotgun (WGS) entry which is preliminary data.</text>
</comment>
<comment type="function">
    <text evidence="11">Peptidoglycan polymerase that catalyzes glycan chain elongation from lipid-linked precursors.</text>
</comment>
<dbReference type="Pfam" id="PF00912">
    <property type="entry name" value="Transgly"/>
    <property type="match status" value="1"/>
</dbReference>
<comment type="pathway">
    <text evidence="11">Cell wall biogenesis; peptidoglycan biosynthesis.</text>
</comment>
<dbReference type="EMBL" id="STGV01000004">
    <property type="protein sequence ID" value="THV22348.1"/>
    <property type="molecule type" value="Genomic_DNA"/>
</dbReference>
<keyword evidence="7 11" id="KW-0573">Peptidoglycan synthesis</keyword>
<dbReference type="GO" id="GO:0005886">
    <property type="term" value="C:plasma membrane"/>
    <property type="evidence" value="ECO:0007669"/>
    <property type="project" value="UniProtKB-SubCell"/>
</dbReference>
<name>A0A4S8NXX6_9HYPH</name>
<evidence type="ECO:0000256" key="10">
    <source>
        <dbReference type="ARBA" id="ARBA00023316"/>
    </source>
</evidence>
<dbReference type="EC" id="2.4.99.28" evidence="11"/>
<evidence type="ECO:0000256" key="8">
    <source>
        <dbReference type="ARBA" id="ARBA00022989"/>
    </source>
</evidence>
<comment type="similarity">
    <text evidence="11">Belongs to the glycosyltransferase 51 family.</text>
</comment>
<evidence type="ECO:0000256" key="2">
    <source>
        <dbReference type="ARBA" id="ARBA00022519"/>
    </source>
</evidence>
<reference evidence="13 14" key="1">
    <citation type="submission" date="2019-04" db="EMBL/GenBank/DDBJ databases">
        <title>Genome sequence of strain shin9-1.</title>
        <authorList>
            <person name="Gao J."/>
            <person name="Sun J."/>
        </authorList>
    </citation>
    <scope>NUCLEOTIDE SEQUENCE [LARGE SCALE GENOMIC DNA]</scope>
    <source>
        <strain evidence="14">shin9-1</strain>
    </source>
</reference>
<keyword evidence="3 11" id="KW-0328">Glycosyltransferase</keyword>
<keyword evidence="4 11" id="KW-0808">Transferase</keyword>
<gene>
    <name evidence="11 13" type="primary">mtgA</name>
    <name evidence="13" type="ORF">FAA97_13770</name>
</gene>
<dbReference type="PANTHER" id="PTHR30400:SF0">
    <property type="entry name" value="BIOSYNTHETIC PEPTIDOGLYCAN TRANSGLYCOSYLASE"/>
    <property type="match status" value="1"/>
</dbReference>
<evidence type="ECO:0000259" key="12">
    <source>
        <dbReference type="Pfam" id="PF00912"/>
    </source>
</evidence>
<keyword evidence="2 11" id="KW-0997">Cell inner membrane</keyword>
<dbReference type="Gene3D" id="1.10.3810.10">
    <property type="entry name" value="Biosynthetic peptidoglycan transglycosylase-like"/>
    <property type="match status" value="1"/>
</dbReference>
<dbReference type="GO" id="GO:0009274">
    <property type="term" value="C:peptidoglycan-based cell wall"/>
    <property type="evidence" value="ECO:0007669"/>
    <property type="project" value="InterPro"/>
</dbReference>
<organism evidence="13 14">
    <name type="scientific">Peteryoungia ipomoeae</name>
    <dbReference type="NCBI Taxonomy" id="1210932"/>
    <lineage>
        <taxon>Bacteria</taxon>
        <taxon>Pseudomonadati</taxon>
        <taxon>Pseudomonadota</taxon>
        <taxon>Alphaproteobacteria</taxon>
        <taxon>Hyphomicrobiales</taxon>
        <taxon>Rhizobiaceae</taxon>
        <taxon>Peteryoungia</taxon>
    </lineage>
</organism>
<dbReference type="RefSeq" id="WP_136599120.1">
    <property type="nucleotide sequence ID" value="NZ_STGV01000004.1"/>
</dbReference>
<evidence type="ECO:0000313" key="14">
    <source>
        <dbReference type="Proteomes" id="UP000308828"/>
    </source>
</evidence>
<keyword evidence="1 11" id="KW-1003">Cell membrane</keyword>
<accession>A0A4S8NXX6</accession>
<keyword evidence="9 11" id="KW-0472">Membrane</keyword>
<keyword evidence="6 11" id="KW-0133">Cell shape</keyword>
<dbReference type="GO" id="GO:0008955">
    <property type="term" value="F:peptidoglycan glycosyltransferase activity"/>
    <property type="evidence" value="ECO:0007669"/>
    <property type="project" value="UniProtKB-UniRule"/>
</dbReference>
<dbReference type="GO" id="GO:0071555">
    <property type="term" value="P:cell wall organization"/>
    <property type="evidence" value="ECO:0007669"/>
    <property type="project" value="UniProtKB-KW"/>
</dbReference>
<proteinExistence type="inferred from homology"/>
<dbReference type="InterPro" id="IPR036950">
    <property type="entry name" value="PBP_transglycosylase"/>
</dbReference>
<evidence type="ECO:0000256" key="7">
    <source>
        <dbReference type="ARBA" id="ARBA00022984"/>
    </source>
</evidence>
<evidence type="ECO:0000256" key="6">
    <source>
        <dbReference type="ARBA" id="ARBA00022960"/>
    </source>
</evidence>
<sequence length="264" mass="29461">MGAWAGYGREGRTRGCASLLDENDRTEERYQALEDTGRSSVRVWLRRIFLVVIFLLVAPYLLIVLYRPDFVRPISTLMLADLVTLQGYDRRWVAFDDISPNLVRAVMMSEDGQFCSHGGVDWAQLQSVIDDAMAGEATRGASTISMQTSKNLFLWNGRSFVRKALELPLALVSDLLWPKRRTMEVYLNVAEWGPGIYGAEAAAQYHFKTSAAKLTRQQAALLAVSLPNPIDRVASKPGPGLRRLAAVVDRRARQSGAYTSCLFD</sequence>
<feature type="transmembrane region" description="Helical" evidence="11">
    <location>
        <begin position="48"/>
        <end position="66"/>
    </location>
</feature>
<dbReference type="NCBIfam" id="TIGR02070">
    <property type="entry name" value="mono_pep_trsgly"/>
    <property type="match status" value="1"/>
</dbReference>
<keyword evidence="5 11" id="KW-0812">Transmembrane</keyword>
<dbReference type="AlphaFoldDB" id="A0A4S8NXX6"/>
<dbReference type="InterPro" id="IPR011812">
    <property type="entry name" value="Pep_trsgly"/>
</dbReference>
<evidence type="ECO:0000256" key="11">
    <source>
        <dbReference type="HAMAP-Rule" id="MF_00766"/>
    </source>
</evidence>
<evidence type="ECO:0000256" key="4">
    <source>
        <dbReference type="ARBA" id="ARBA00022679"/>
    </source>
</evidence>
<evidence type="ECO:0000256" key="3">
    <source>
        <dbReference type="ARBA" id="ARBA00022676"/>
    </source>
</evidence>
<keyword evidence="8 11" id="KW-1133">Transmembrane helix</keyword>
<dbReference type="GO" id="GO:0009252">
    <property type="term" value="P:peptidoglycan biosynthetic process"/>
    <property type="evidence" value="ECO:0007669"/>
    <property type="project" value="UniProtKB-UniRule"/>
</dbReference>
<dbReference type="HAMAP" id="MF_00766">
    <property type="entry name" value="PGT_MtgA"/>
    <property type="match status" value="1"/>
</dbReference>
<dbReference type="GO" id="GO:0016763">
    <property type="term" value="F:pentosyltransferase activity"/>
    <property type="evidence" value="ECO:0007669"/>
    <property type="project" value="InterPro"/>
</dbReference>